<keyword evidence="2 8" id="KW-1277">Toxin-antitoxin system</keyword>
<reference evidence="10" key="1">
    <citation type="submission" date="2012-09" db="EMBL/GenBank/DDBJ databases">
        <title>Genome Sequence of alkane-degrading Bacterium Alcanivorax balearicus MACL04.</title>
        <authorList>
            <person name="Lai Q."/>
            <person name="Shao Z."/>
        </authorList>
    </citation>
    <scope>NUCLEOTIDE SEQUENCE</scope>
    <source>
        <strain evidence="10">MACL04</strain>
    </source>
</reference>
<evidence type="ECO:0000256" key="5">
    <source>
        <dbReference type="ARBA" id="ARBA00022801"/>
    </source>
</evidence>
<dbReference type="PANTHER" id="PTHR33653">
    <property type="entry name" value="RIBONUCLEASE VAPC2"/>
    <property type="match status" value="1"/>
</dbReference>
<comment type="caution">
    <text evidence="10">The sequence shown here is derived from an EMBL/GenBank/DDBJ whole genome shotgun (WGS) entry which is preliminary data.</text>
</comment>
<proteinExistence type="inferred from homology"/>
<feature type="domain" description="PIN" evidence="9">
    <location>
        <begin position="4"/>
        <end position="124"/>
    </location>
</feature>
<dbReference type="PANTHER" id="PTHR33653:SF1">
    <property type="entry name" value="RIBONUCLEASE VAPC2"/>
    <property type="match status" value="1"/>
</dbReference>
<evidence type="ECO:0000313" key="11">
    <source>
        <dbReference type="Proteomes" id="UP001064106"/>
    </source>
</evidence>
<dbReference type="Proteomes" id="UP001064106">
    <property type="component" value="Unassembled WGS sequence"/>
</dbReference>
<feature type="binding site" evidence="8">
    <location>
        <position position="7"/>
    </location>
    <ligand>
        <name>Mg(2+)</name>
        <dbReference type="ChEBI" id="CHEBI:18420"/>
    </ligand>
</feature>
<evidence type="ECO:0000256" key="3">
    <source>
        <dbReference type="ARBA" id="ARBA00022722"/>
    </source>
</evidence>
<evidence type="ECO:0000256" key="2">
    <source>
        <dbReference type="ARBA" id="ARBA00022649"/>
    </source>
</evidence>
<dbReference type="CDD" id="cd18745">
    <property type="entry name" value="PIN_VapC4-5_FitB-like"/>
    <property type="match status" value="1"/>
</dbReference>
<keyword evidence="3 8" id="KW-0540">Nuclease</keyword>
<comment type="cofactor">
    <cofactor evidence="1 8">
        <name>Mg(2+)</name>
        <dbReference type="ChEBI" id="CHEBI:18420"/>
    </cofactor>
</comment>
<keyword evidence="4 8" id="KW-0479">Metal-binding</keyword>
<organism evidence="10 11">
    <name type="scientific">Alloalcanivorax balearicus MACL04</name>
    <dbReference type="NCBI Taxonomy" id="1177182"/>
    <lineage>
        <taxon>Bacteria</taxon>
        <taxon>Pseudomonadati</taxon>
        <taxon>Pseudomonadota</taxon>
        <taxon>Gammaproteobacteria</taxon>
        <taxon>Oceanospirillales</taxon>
        <taxon>Alcanivoracaceae</taxon>
        <taxon>Alloalcanivorax</taxon>
    </lineage>
</organism>
<protein>
    <recommendedName>
        <fullName evidence="8">Ribonuclease VapC</fullName>
        <shortName evidence="8">RNase VapC</shortName>
        <ecNumber evidence="8">3.1.-.-</ecNumber>
    </recommendedName>
    <alternativeName>
        <fullName evidence="8">Toxin VapC</fullName>
    </alternativeName>
</protein>
<dbReference type="Gene3D" id="3.40.50.1010">
    <property type="entry name" value="5'-nuclease"/>
    <property type="match status" value="1"/>
</dbReference>
<dbReference type="InterPro" id="IPR029060">
    <property type="entry name" value="PIN-like_dom_sf"/>
</dbReference>
<sequence>MIRYMLDTNIVIYTLNNRPRQVRDHFIAHDGQMCVSSVTMMELYFGAEKSSNPDRNIAEIEQFAARLDIFDYDTLAAAHTGQIRNELRCSGKNIGPYDQMIAGHARSAGLIVVTNNVSEFSRVSGLRIENWAQ</sequence>
<comment type="function">
    <text evidence="8">Toxic component of a toxin-antitoxin (TA) system. An RNase.</text>
</comment>
<feature type="binding site" evidence="8">
    <location>
        <position position="98"/>
    </location>
    <ligand>
        <name>Mg(2+)</name>
        <dbReference type="ChEBI" id="CHEBI:18420"/>
    </ligand>
</feature>
<dbReference type="Pfam" id="PF01850">
    <property type="entry name" value="PIN"/>
    <property type="match status" value="1"/>
</dbReference>
<keyword evidence="6 8" id="KW-0460">Magnesium</keyword>
<dbReference type="InterPro" id="IPR050556">
    <property type="entry name" value="Type_II_TA_system_RNase"/>
</dbReference>
<dbReference type="NCBIfam" id="NF010285">
    <property type="entry name" value="PRK13725.1"/>
    <property type="match status" value="1"/>
</dbReference>
<dbReference type="InterPro" id="IPR002716">
    <property type="entry name" value="PIN_dom"/>
</dbReference>
<comment type="similarity">
    <text evidence="7 8">Belongs to the PINc/VapC protein family.</text>
</comment>
<dbReference type="HAMAP" id="MF_00265">
    <property type="entry name" value="VapC_Nob1"/>
    <property type="match status" value="1"/>
</dbReference>
<gene>
    <name evidence="8" type="primary">vapC</name>
    <name evidence="10" type="ORF">MA04_00175</name>
</gene>
<dbReference type="EC" id="3.1.-.-" evidence="8"/>
<name>A0ABT2QTL6_9GAMM</name>
<keyword evidence="5 8" id="KW-0378">Hydrolase</keyword>
<evidence type="ECO:0000256" key="4">
    <source>
        <dbReference type="ARBA" id="ARBA00022723"/>
    </source>
</evidence>
<dbReference type="SUPFAM" id="SSF88723">
    <property type="entry name" value="PIN domain-like"/>
    <property type="match status" value="1"/>
</dbReference>
<dbReference type="InterPro" id="IPR022907">
    <property type="entry name" value="VapC_family"/>
</dbReference>
<evidence type="ECO:0000256" key="8">
    <source>
        <dbReference type="HAMAP-Rule" id="MF_00265"/>
    </source>
</evidence>
<dbReference type="EMBL" id="ARXS01000001">
    <property type="protein sequence ID" value="MCU5780875.1"/>
    <property type="molecule type" value="Genomic_DNA"/>
</dbReference>
<evidence type="ECO:0000313" key="10">
    <source>
        <dbReference type="EMBL" id="MCU5780875.1"/>
    </source>
</evidence>
<evidence type="ECO:0000256" key="6">
    <source>
        <dbReference type="ARBA" id="ARBA00022842"/>
    </source>
</evidence>
<evidence type="ECO:0000256" key="7">
    <source>
        <dbReference type="ARBA" id="ARBA00038093"/>
    </source>
</evidence>
<keyword evidence="11" id="KW-1185">Reference proteome</keyword>
<evidence type="ECO:0000259" key="9">
    <source>
        <dbReference type="Pfam" id="PF01850"/>
    </source>
</evidence>
<keyword evidence="8" id="KW-0800">Toxin</keyword>
<evidence type="ECO:0000256" key="1">
    <source>
        <dbReference type="ARBA" id="ARBA00001946"/>
    </source>
</evidence>
<accession>A0ABT2QTL6</accession>